<gene>
    <name evidence="9" type="ORF">DI544_08195</name>
</gene>
<feature type="transmembrane region" description="Helical" evidence="8">
    <location>
        <begin position="65"/>
        <end position="83"/>
    </location>
</feature>
<feature type="transmembrane region" description="Helical" evidence="8">
    <location>
        <begin position="188"/>
        <end position="208"/>
    </location>
</feature>
<dbReference type="NCBIfam" id="TIGR03173">
    <property type="entry name" value="pbuX"/>
    <property type="match status" value="1"/>
</dbReference>
<name>A0A2W5P8F2_9SPHN</name>
<protein>
    <submittedName>
        <fullName evidence="9">Purine permease</fullName>
    </submittedName>
</protein>
<evidence type="ECO:0000256" key="7">
    <source>
        <dbReference type="ARBA" id="ARBA00023136"/>
    </source>
</evidence>
<evidence type="ECO:0000256" key="6">
    <source>
        <dbReference type="ARBA" id="ARBA00022989"/>
    </source>
</evidence>
<reference evidence="9 10" key="1">
    <citation type="submission" date="2017-08" db="EMBL/GenBank/DDBJ databases">
        <title>Infants hospitalized years apart are colonized by the same room-sourced microbial strains.</title>
        <authorList>
            <person name="Brooks B."/>
            <person name="Olm M.R."/>
            <person name="Firek B.A."/>
            <person name="Baker R."/>
            <person name="Thomas B.C."/>
            <person name="Morowitz M.J."/>
            <person name="Banfield J.F."/>
        </authorList>
    </citation>
    <scope>NUCLEOTIDE SEQUENCE [LARGE SCALE GENOMIC DNA]</scope>
    <source>
        <strain evidence="9">S2_005_001_R1_22</strain>
    </source>
</reference>
<feature type="transmembrane region" description="Helical" evidence="8">
    <location>
        <begin position="342"/>
        <end position="365"/>
    </location>
</feature>
<dbReference type="InterPro" id="IPR006042">
    <property type="entry name" value="Xan_ur_permease"/>
</dbReference>
<feature type="transmembrane region" description="Helical" evidence="8">
    <location>
        <begin position="41"/>
        <end position="59"/>
    </location>
</feature>
<keyword evidence="3" id="KW-0813">Transport</keyword>
<dbReference type="NCBIfam" id="NF037981">
    <property type="entry name" value="NCS2_1"/>
    <property type="match status" value="1"/>
</dbReference>
<feature type="transmembrane region" description="Helical" evidence="8">
    <location>
        <begin position="95"/>
        <end position="114"/>
    </location>
</feature>
<sequence>MPSATLLLPRHDPVAAESPIDDGVDALLPPRRLLPLSLQHVLVMYAGAVTVPLVVGRALNLAPAQLGLLISADLVACGIATLIQTIGMPRIGVRLPIMMGVTFASISPMLALIGTETAAGTPPAAVLTKIYGAVIVAGLFGFLVAPFVGRLSRLFPPAVTGTVILTIGLSLMGVGINWTAGGQPDDPSYGAPVNLALAAATLAVVLGLMRYGHGLVRSGAVLTGVVAGTLLASAMGMVDVAPVTEAPWFAFVRPFQFGPPTIDPPASIAMCLVMMTVMIESFGMFMAAGEMVGRPVDRRTMVRGLRGDAAGTLVGGVFNTFPYTSFAQNIGLLSITGVRSRYVCAGAGVILLVLGLCPKLAALVAAVPLPVLGGAALVMFGMIAATGVRILGSVELTFERLVTVAVSIAAGLIPVLSHKFFQAMPAALAPLLNSGIVLASVSAVGLNAFFAGRRTAEENVL</sequence>
<dbReference type="InterPro" id="IPR006043">
    <property type="entry name" value="NCS2"/>
</dbReference>
<keyword evidence="6 8" id="KW-1133">Transmembrane helix</keyword>
<evidence type="ECO:0000313" key="10">
    <source>
        <dbReference type="Proteomes" id="UP000249229"/>
    </source>
</evidence>
<keyword evidence="5 8" id="KW-0812">Transmembrane</keyword>
<comment type="subcellular location">
    <subcellularLocation>
        <location evidence="1">Cell membrane</location>
        <topology evidence="1">Multi-pass membrane protein</topology>
    </subcellularLocation>
</comment>
<dbReference type="PANTHER" id="PTHR42810">
    <property type="entry name" value="PURINE PERMEASE C1399.01C-RELATED"/>
    <property type="match status" value="1"/>
</dbReference>
<dbReference type="GO" id="GO:0005886">
    <property type="term" value="C:plasma membrane"/>
    <property type="evidence" value="ECO:0007669"/>
    <property type="project" value="UniProtKB-SubCell"/>
</dbReference>
<evidence type="ECO:0000256" key="4">
    <source>
        <dbReference type="ARBA" id="ARBA00022475"/>
    </source>
</evidence>
<feature type="transmembrane region" description="Helical" evidence="8">
    <location>
        <begin position="154"/>
        <end position="176"/>
    </location>
</feature>
<dbReference type="PANTHER" id="PTHR42810:SF4">
    <property type="entry name" value="URIC ACID TRANSPORTER UACT"/>
    <property type="match status" value="1"/>
</dbReference>
<feature type="transmembrane region" description="Helical" evidence="8">
    <location>
        <begin position="266"/>
        <end position="289"/>
    </location>
</feature>
<feature type="transmembrane region" description="Helical" evidence="8">
    <location>
        <begin position="126"/>
        <end position="147"/>
    </location>
</feature>
<dbReference type="GO" id="GO:0042907">
    <property type="term" value="F:xanthine transmembrane transporter activity"/>
    <property type="evidence" value="ECO:0007669"/>
    <property type="project" value="TreeGrafter"/>
</dbReference>
<dbReference type="NCBIfam" id="TIGR00801">
    <property type="entry name" value="ncs2"/>
    <property type="match status" value="1"/>
</dbReference>
<feature type="transmembrane region" description="Helical" evidence="8">
    <location>
        <begin position="220"/>
        <end position="238"/>
    </location>
</feature>
<evidence type="ECO:0000313" key="9">
    <source>
        <dbReference type="EMBL" id="PZQ60389.1"/>
    </source>
</evidence>
<dbReference type="PROSITE" id="PS01116">
    <property type="entry name" value="XANTH_URACIL_PERMASE"/>
    <property type="match status" value="1"/>
</dbReference>
<comment type="similarity">
    <text evidence="2">Belongs to the nucleobase:cation symporter-2 (NCS2) (TC 2.A.40) family.</text>
</comment>
<evidence type="ECO:0000256" key="1">
    <source>
        <dbReference type="ARBA" id="ARBA00004651"/>
    </source>
</evidence>
<evidence type="ECO:0000256" key="8">
    <source>
        <dbReference type="SAM" id="Phobius"/>
    </source>
</evidence>
<dbReference type="InterPro" id="IPR017588">
    <property type="entry name" value="UacT-like"/>
</dbReference>
<keyword evidence="7 8" id="KW-0472">Membrane</keyword>
<accession>A0A2W5P8F2</accession>
<evidence type="ECO:0000256" key="5">
    <source>
        <dbReference type="ARBA" id="ARBA00022692"/>
    </source>
</evidence>
<organism evidence="9 10">
    <name type="scientific">Sphingomonas taxi</name>
    <dbReference type="NCBI Taxonomy" id="1549858"/>
    <lineage>
        <taxon>Bacteria</taxon>
        <taxon>Pseudomonadati</taxon>
        <taxon>Pseudomonadota</taxon>
        <taxon>Alphaproteobacteria</taxon>
        <taxon>Sphingomonadales</taxon>
        <taxon>Sphingomonadaceae</taxon>
        <taxon>Sphingomonas</taxon>
    </lineage>
</organism>
<proteinExistence type="inferred from homology"/>
<dbReference type="AlphaFoldDB" id="A0A2W5P8F2"/>
<feature type="transmembrane region" description="Helical" evidence="8">
    <location>
        <begin position="427"/>
        <end position="450"/>
    </location>
</feature>
<dbReference type="Pfam" id="PF00860">
    <property type="entry name" value="Xan_ur_permease"/>
    <property type="match status" value="1"/>
</dbReference>
<dbReference type="Proteomes" id="UP000249229">
    <property type="component" value="Unassembled WGS sequence"/>
</dbReference>
<evidence type="ECO:0000256" key="3">
    <source>
        <dbReference type="ARBA" id="ARBA00022448"/>
    </source>
</evidence>
<comment type="caution">
    <text evidence="9">The sequence shown here is derived from an EMBL/GenBank/DDBJ whole genome shotgun (WGS) entry which is preliminary data.</text>
</comment>
<keyword evidence="4" id="KW-1003">Cell membrane</keyword>
<feature type="transmembrane region" description="Helical" evidence="8">
    <location>
        <begin position="371"/>
        <end position="392"/>
    </location>
</feature>
<evidence type="ECO:0000256" key="2">
    <source>
        <dbReference type="ARBA" id="ARBA00008821"/>
    </source>
</evidence>
<dbReference type="EMBL" id="QFQI01000005">
    <property type="protein sequence ID" value="PZQ60389.1"/>
    <property type="molecule type" value="Genomic_DNA"/>
</dbReference>
<feature type="transmembrane region" description="Helical" evidence="8">
    <location>
        <begin position="401"/>
        <end position="421"/>
    </location>
</feature>